<dbReference type="InterPro" id="IPR002110">
    <property type="entry name" value="Ankyrin_rpt"/>
</dbReference>
<gene>
    <name evidence="5" type="ORF">BSAL_82155</name>
</gene>
<dbReference type="OrthoDB" id="194358at2759"/>
<dbReference type="VEuPathDB" id="TriTrypDB:BSAL_82155"/>
<dbReference type="SUPFAM" id="SSF48403">
    <property type="entry name" value="Ankyrin repeat"/>
    <property type="match status" value="1"/>
</dbReference>
<organism evidence="5 6">
    <name type="scientific">Bodo saltans</name>
    <name type="common">Flagellated protozoan</name>
    <dbReference type="NCBI Taxonomy" id="75058"/>
    <lineage>
        <taxon>Eukaryota</taxon>
        <taxon>Discoba</taxon>
        <taxon>Euglenozoa</taxon>
        <taxon>Kinetoplastea</taxon>
        <taxon>Metakinetoplastina</taxon>
        <taxon>Eubodonida</taxon>
        <taxon>Bodonidae</taxon>
        <taxon>Bodo</taxon>
    </lineage>
</organism>
<feature type="region of interest" description="Disordered" evidence="4">
    <location>
        <begin position="272"/>
        <end position="337"/>
    </location>
</feature>
<sequence length="367" mass="41118">MDIRLNNREIIVAACQEKPELLAQLVGDDLSVAERVTMLWQACAMGDIGLVEYLTTFRESCNPNFQRQSDGVSCLYIAAQNGHDEACKILVDNGADVNLSRNSRATPLFIATQRNHSQVVSALLVCGANTEIENDQQCTPFVLACNMGHTSIAILLLEHGCRFSHRATGKSPLLWCKQERRYDTLAAISRWISTRYLDSMARAVEESLIASRWAAWVANVSRIRSAKDQVARDMLDAAMEKQANLLQGGPLPPLSDLMEFEFSGRLHKPTIEITATPMRSRPSLQFSSPPQLDQHVESPRSQRKRNVLSIFSPSTQAKEVTRPVSKLQPSTSKTYDRQQKIRELLDGSVDHDHSIRFANALCTQHFR</sequence>
<evidence type="ECO:0000256" key="1">
    <source>
        <dbReference type="ARBA" id="ARBA00022737"/>
    </source>
</evidence>
<feature type="compositionally biased region" description="Polar residues" evidence="4">
    <location>
        <begin position="282"/>
        <end position="291"/>
    </location>
</feature>
<keyword evidence="6" id="KW-1185">Reference proteome</keyword>
<evidence type="ECO:0000256" key="3">
    <source>
        <dbReference type="PROSITE-ProRule" id="PRU00023"/>
    </source>
</evidence>
<accession>A0A0S4IZ37</accession>
<dbReference type="InterPro" id="IPR036770">
    <property type="entry name" value="Ankyrin_rpt-contain_sf"/>
</dbReference>
<keyword evidence="2 3" id="KW-0040">ANK repeat</keyword>
<reference evidence="6" key="1">
    <citation type="submission" date="2015-09" db="EMBL/GenBank/DDBJ databases">
        <authorList>
            <consortium name="Pathogen Informatics"/>
        </authorList>
    </citation>
    <scope>NUCLEOTIDE SEQUENCE [LARGE SCALE GENOMIC DNA]</scope>
    <source>
        <strain evidence="6">Lake Konstanz</strain>
    </source>
</reference>
<feature type="repeat" description="ANK" evidence="3">
    <location>
        <begin position="70"/>
        <end position="102"/>
    </location>
</feature>
<dbReference type="PROSITE" id="PS50088">
    <property type="entry name" value="ANK_REPEAT"/>
    <property type="match status" value="2"/>
</dbReference>
<dbReference type="AlphaFoldDB" id="A0A0S4IZ37"/>
<dbReference type="PANTHER" id="PTHR24198:SF165">
    <property type="entry name" value="ANKYRIN REPEAT-CONTAINING PROTEIN-RELATED"/>
    <property type="match status" value="1"/>
</dbReference>
<proteinExistence type="predicted"/>
<dbReference type="PANTHER" id="PTHR24198">
    <property type="entry name" value="ANKYRIN REPEAT AND PROTEIN KINASE DOMAIN-CONTAINING PROTEIN"/>
    <property type="match status" value="1"/>
</dbReference>
<dbReference type="Gene3D" id="1.25.40.20">
    <property type="entry name" value="Ankyrin repeat-containing domain"/>
    <property type="match status" value="1"/>
</dbReference>
<dbReference type="Proteomes" id="UP000051952">
    <property type="component" value="Unassembled WGS sequence"/>
</dbReference>
<evidence type="ECO:0000256" key="2">
    <source>
        <dbReference type="ARBA" id="ARBA00023043"/>
    </source>
</evidence>
<dbReference type="Pfam" id="PF12796">
    <property type="entry name" value="Ank_2"/>
    <property type="match status" value="1"/>
</dbReference>
<feature type="repeat" description="ANK" evidence="3">
    <location>
        <begin position="103"/>
        <end position="135"/>
    </location>
</feature>
<dbReference type="SMART" id="SM00248">
    <property type="entry name" value="ANK"/>
    <property type="match status" value="4"/>
</dbReference>
<protein>
    <submittedName>
        <fullName evidence="5">Ankyrin repeat protein, putative</fullName>
    </submittedName>
</protein>
<evidence type="ECO:0000256" key="4">
    <source>
        <dbReference type="SAM" id="MobiDB-lite"/>
    </source>
</evidence>
<feature type="compositionally biased region" description="Polar residues" evidence="4">
    <location>
        <begin position="309"/>
        <end position="318"/>
    </location>
</feature>
<evidence type="ECO:0000313" key="5">
    <source>
        <dbReference type="EMBL" id="CUG62705.1"/>
    </source>
</evidence>
<name>A0A0S4IZ37_BODSA</name>
<dbReference type="EMBL" id="CYKH01000904">
    <property type="protein sequence ID" value="CUG62705.1"/>
    <property type="molecule type" value="Genomic_DNA"/>
</dbReference>
<dbReference type="Pfam" id="PF00023">
    <property type="entry name" value="Ank"/>
    <property type="match status" value="1"/>
</dbReference>
<keyword evidence="1" id="KW-0677">Repeat</keyword>
<evidence type="ECO:0000313" key="6">
    <source>
        <dbReference type="Proteomes" id="UP000051952"/>
    </source>
</evidence>
<dbReference type="PROSITE" id="PS50297">
    <property type="entry name" value="ANK_REP_REGION"/>
    <property type="match status" value="1"/>
</dbReference>